<keyword evidence="3" id="KW-1185">Reference proteome</keyword>
<sequence length="594" mass="66633">MPNIPTENAVLENRPDKAVLSYYEGDIDKHRHRHTHREDWHNLQRNNSEASLDNDNRVPSVNSAFLTRDNIPSSLPIVSSYGCLPHLAMSNVSLEHDMGNCHSECVPVEGRLADLSDNEDYCANVGCDADEGGIVILDESTEDEYEEAIRESSGNYHRPWPRMQSPSPNTMCATKTFIETRMGISQASMYENDSIVLEAIARVNALCSAATPSCGNESLDFEQLLREADDHNYTRLEDDIGDEGQAVEVNKSDIKTVSGQYFWQRKPFLASSNERSEPLQQSRVLETLTSQSHTPVRATRIRHDKYVVEISMLRSRNATSHYSDIREVMDIMANVELLHMWFDAIPAVFDSTIKDGGIGNSATSLSPPLNSIDGNDCAANNDNNRRYDGQWVEISTPPLQIPADSRISVCLRAVRVSIRSLLGFPPRIRSMIFVERSCGRMGMTLGPFPDGFLCNSGTMAYHTFNVRISNDEEIGDAATAINNRQYVVISDEVRLQRGSVDDDFFGRTRRTNCCICYLFRFILGLLEWALLYRWYQPDLASYMHQSCSSLEKLRSLVERGGESAAYHGSGELITLGDDWQGENAMRTLGNPLLG</sequence>
<dbReference type="EMBL" id="JALLAZ020001686">
    <property type="protein sequence ID" value="KAL3768139.1"/>
    <property type="molecule type" value="Genomic_DNA"/>
</dbReference>
<feature type="compositionally biased region" description="Polar residues" evidence="1">
    <location>
        <begin position="43"/>
        <end position="56"/>
    </location>
</feature>
<name>A0ABD3MW00_9STRA</name>
<feature type="region of interest" description="Disordered" evidence="1">
    <location>
        <begin position="35"/>
        <end position="56"/>
    </location>
</feature>
<dbReference type="AlphaFoldDB" id="A0ABD3MW00"/>
<evidence type="ECO:0000313" key="3">
    <source>
        <dbReference type="Proteomes" id="UP001530315"/>
    </source>
</evidence>
<comment type="caution">
    <text evidence="2">The sequence shown here is derived from an EMBL/GenBank/DDBJ whole genome shotgun (WGS) entry which is preliminary data.</text>
</comment>
<proteinExistence type="predicted"/>
<gene>
    <name evidence="2" type="ORF">ACHAW5_001280</name>
</gene>
<dbReference type="Proteomes" id="UP001530315">
    <property type="component" value="Unassembled WGS sequence"/>
</dbReference>
<reference evidence="2 3" key="1">
    <citation type="submission" date="2024-10" db="EMBL/GenBank/DDBJ databases">
        <title>Updated reference genomes for cyclostephanoid diatoms.</title>
        <authorList>
            <person name="Roberts W.R."/>
            <person name="Alverson A.J."/>
        </authorList>
    </citation>
    <scope>NUCLEOTIDE SEQUENCE [LARGE SCALE GENOMIC DNA]</scope>
    <source>
        <strain evidence="2 3">AJA276-08</strain>
    </source>
</reference>
<protein>
    <submittedName>
        <fullName evidence="2">Uncharacterized protein</fullName>
    </submittedName>
</protein>
<organism evidence="2 3">
    <name type="scientific">Stephanodiscus triporus</name>
    <dbReference type="NCBI Taxonomy" id="2934178"/>
    <lineage>
        <taxon>Eukaryota</taxon>
        <taxon>Sar</taxon>
        <taxon>Stramenopiles</taxon>
        <taxon>Ochrophyta</taxon>
        <taxon>Bacillariophyta</taxon>
        <taxon>Coscinodiscophyceae</taxon>
        <taxon>Thalassiosirophycidae</taxon>
        <taxon>Stephanodiscales</taxon>
        <taxon>Stephanodiscaceae</taxon>
        <taxon>Stephanodiscus</taxon>
    </lineage>
</organism>
<accession>A0ABD3MW00</accession>
<evidence type="ECO:0000313" key="2">
    <source>
        <dbReference type="EMBL" id="KAL3768139.1"/>
    </source>
</evidence>
<evidence type="ECO:0000256" key="1">
    <source>
        <dbReference type="SAM" id="MobiDB-lite"/>
    </source>
</evidence>